<dbReference type="PROSITE" id="PS50022">
    <property type="entry name" value="FA58C_3"/>
    <property type="match status" value="1"/>
</dbReference>
<dbReference type="InterPro" id="IPR000421">
    <property type="entry name" value="FA58C"/>
</dbReference>
<sequence length="1027" mass="113527">MSHHPFFSLFEDPAHWQVFASGQSEGRLSRCEGADGGCGLRLEYDFHGGGGFVVLRREVRFCLPGTFEIGFLVRGEGPENHFEFKVSDPGNTNVWRRQRENVELPANWTNVRMHERDLPFAWGPAGGGGPSEVGAVEFAIVAGSGGKGVLELASPVFEDQTLRSPRSITATSHKQGFPPEAVFADASLTGWQAAPGDASPRWEVDFGRPLRFGGMVITWPDALPRRKFTVEVSGDGNVWTGIHRSSSVLGKMSHISTPGLEARHLRITFADCGCAALCSVVLRPDAFSSTPNEFIHAVAADYPRGWFPRYWLREQSYWTPVGSPEGKRRALINEEGMVEVDEAGFSLEPFILTGGKHFTWADVETSVSLPKGGAPMPAVTWKSAAFSLEILPWVDGGDDKLTLHVTYRLTCHQPTGDTRLVVAVRPFQVNPPWQAFRNLGGRSPIHHITCGRRGLKVEGREILTTPRMDAAGAATFDENGIFPILNHQGVPAAQKVDDTSGLASAAMVWNLPGGGSILEVTVSSPYFHNAKTATAAARSRAQARWEKTLGRVKWQVPASAEPAIHAMRTAAGHILINRDGAAIQPGPRRYTRSWVRDCVIMGAALAKIGLPFALREFLTWYAPFQREDGFIPCVVDRDGVDWLVEHDSHGQFLWGVREVFREGCDRKFLLEMMPHVRKAADFLIVLRAGRLTGEYRSGEHAACFGLLPESASHEGYLAHHVHSYWDDFWGIRGLEAAAELAEMLGFSDDSRRWKSEAARFQDDLLTSINKVITDKGLNYIPGSVEWADFDPTATSNAISMLDFAGLLPEGPLQGMLDTYLDGFHRKHRGEMQWTNYTAYEIRIIGAFVRLGKRDTANELLDFFLSDRRPCEWNQWPEITWRDPRSPGHLGDVPHTWIAAEYLLAVASMIAEEREATDSLVLAAGMRWAWIADGDGFSVEDLPTRYGLLDFRIRAKDRNSILVEIGRSIDLPPGGLTVVPPLPAGMRITSVSCRRGNHSPDELTGESIVVDSLPFAAEVRLEPREGSV</sequence>
<dbReference type="AlphaFoldDB" id="A0A934R3W7"/>
<dbReference type="EMBL" id="JAENIK010000011">
    <property type="protein sequence ID" value="MBK1815957.1"/>
    <property type="molecule type" value="Genomic_DNA"/>
</dbReference>
<evidence type="ECO:0000313" key="2">
    <source>
        <dbReference type="EMBL" id="MBK1815957.1"/>
    </source>
</evidence>
<comment type="caution">
    <text evidence="2">The sequence shown here is derived from an EMBL/GenBank/DDBJ whole genome shotgun (WGS) entry which is preliminary data.</text>
</comment>
<dbReference type="InterPro" id="IPR012341">
    <property type="entry name" value="6hp_glycosidase-like_sf"/>
</dbReference>
<dbReference type="RefSeq" id="WP_200350917.1">
    <property type="nucleotide sequence ID" value="NZ_BAABHZ010000006.1"/>
</dbReference>
<dbReference type="Gene3D" id="2.60.120.260">
    <property type="entry name" value="Galactose-binding domain-like"/>
    <property type="match status" value="1"/>
</dbReference>
<dbReference type="InterPro" id="IPR008928">
    <property type="entry name" value="6-hairpin_glycosidase_sf"/>
</dbReference>
<protein>
    <submittedName>
        <fullName evidence="2">Discoidin domain-containing protein</fullName>
    </submittedName>
</protein>
<evidence type="ECO:0000259" key="1">
    <source>
        <dbReference type="PROSITE" id="PS50022"/>
    </source>
</evidence>
<proteinExistence type="predicted"/>
<accession>A0A934R3W7</accession>
<dbReference type="InterPro" id="IPR008979">
    <property type="entry name" value="Galactose-bd-like_sf"/>
</dbReference>
<dbReference type="Pfam" id="PF00754">
    <property type="entry name" value="F5_F8_type_C"/>
    <property type="match status" value="1"/>
</dbReference>
<dbReference type="Gene3D" id="1.50.10.10">
    <property type="match status" value="1"/>
</dbReference>
<dbReference type="GO" id="GO:0005975">
    <property type="term" value="P:carbohydrate metabolic process"/>
    <property type="evidence" value="ECO:0007669"/>
    <property type="project" value="InterPro"/>
</dbReference>
<dbReference type="SUPFAM" id="SSF48208">
    <property type="entry name" value="Six-hairpin glycosidases"/>
    <property type="match status" value="1"/>
</dbReference>
<name>A0A934R3W7_9BACT</name>
<dbReference type="SUPFAM" id="SSF49785">
    <property type="entry name" value="Galactose-binding domain-like"/>
    <property type="match status" value="1"/>
</dbReference>
<dbReference type="Proteomes" id="UP000600139">
    <property type="component" value="Unassembled WGS sequence"/>
</dbReference>
<feature type="domain" description="F5/8 type C" evidence="1">
    <location>
        <begin position="152"/>
        <end position="289"/>
    </location>
</feature>
<reference evidence="2" key="1">
    <citation type="submission" date="2021-01" db="EMBL/GenBank/DDBJ databases">
        <title>Modified the classification status of verrucomicrobia.</title>
        <authorList>
            <person name="Feng X."/>
        </authorList>
    </citation>
    <scope>NUCLEOTIDE SEQUENCE</scope>
    <source>
        <strain evidence="2">JCM 18052</strain>
    </source>
</reference>
<organism evidence="2 3">
    <name type="scientific">Luteolibacter yonseiensis</name>
    <dbReference type="NCBI Taxonomy" id="1144680"/>
    <lineage>
        <taxon>Bacteria</taxon>
        <taxon>Pseudomonadati</taxon>
        <taxon>Verrucomicrobiota</taxon>
        <taxon>Verrucomicrobiia</taxon>
        <taxon>Verrucomicrobiales</taxon>
        <taxon>Verrucomicrobiaceae</taxon>
        <taxon>Luteolibacter</taxon>
    </lineage>
</organism>
<gene>
    <name evidence="2" type="ORF">JIN84_10025</name>
</gene>
<evidence type="ECO:0000313" key="3">
    <source>
        <dbReference type="Proteomes" id="UP000600139"/>
    </source>
</evidence>
<keyword evidence="3" id="KW-1185">Reference proteome</keyword>